<dbReference type="InterPro" id="IPR023214">
    <property type="entry name" value="HAD_sf"/>
</dbReference>
<dbReference type="SUPFAM" id="SSF56784">
    <property type="entry name" value="HAD-like"/>
    <property type="match status" value="1"/>
</dbReference>
<proteinExistence type="predicted"/>
<dbReference type="PANTHER" id="PTHR45627">
    <property type="entry name" value="ADENYLATE CYCLASE TYPE 1"/>
    <property type="match status" value="1"/>
</dbReference>
<dbReference type="VEuPathDB" id="ToxoDB:EAH_00028760"/>
<dbReference type="Pfam" id="PF00211">
    <property type="entry name" value="Guanylate_cyc"/>
    <property type="match status" value="2"/>
</dbReference>
<gene>
    <name evidence="15" type="ORF">EAH_00028760</name>
</gene>
<feature type="domain" description="Guanylate cyclase" evidence="14">
    <location>
        <begin position="3038"/>
        <end position="3220"/>
    </location>
</feature>
<dbReference type="PANTHER" id="PTHR45627:SF12">
    <property type="entry name" value="ADENYLATE CYCLASE TYPE 2"/>
    <property type="match status" value="1"/>
</dbReference>
<feature type="transmembrane region" description="Helical" evidence="13">
    <location>
        <begin position="2848"/>
        <end position="2867"/>
    </location>
</feature>
<dbReference type="InterPro" id="IPR001054">
    <property type="entry name" value="A/G_cyclase"/>
</dbReference>
<dbReference type="RefSeq" id="XP_013248102.1">
    <property type="nucleotide sequence ID" value="XM_013392648.1"/>
</dbReference>
<evidence type="ECO:0000313" key="15">
    <source>
        <dbReference type="EMBL" id="CDI82534.1"/>
    </source>
</evidence>
<feature type="region of interest" description="Disordered" evidence="12">
    <location>
        <begin position="724"/>
        <end position="750"/>
    </location>
</feature>
<feature type="transmembrane region" description="Helical" evidence="13">
    <location>
        <begin position="2073"/>
        <end position="2097"/>
    </location>
</feature>
<dbReference type="Gene3D" id="3.30.70.1230">
    <property type="entry name" value="Nucleotide cyclase"/>
    <property type="match status" value="2"/>
</dbReference>
<dbReference type="GO" id="GO:0005886">
    <property type="term" value="C:plasma membrane"/>
    <property type="evidence" value="ECO:0007669"/>
    <property type="project" value="TreeGrafter"/>
</dbReference>
<dbReference type="OMA" id="TCGHSES"/>
<feature type="transmembrane region" description="Helical" evidence="13">
    <location>
        <begin position="2966"/>
        <end position="2985"/>
    </location>
</feature>
<comment type="subcellular location">
    <subcellularLocation>
        <location evidence="2">Membrane</location>
        <topology evidence="2">Multi-pass membrane protein</topology>
    </subcellularLocation>
</comment>
<evidence type="ECO:0000256" key="4">
    <source>
        <dbReference type="ARBA" id="ARBA00022692"/>
    </source>
</evidence>
<feature type="transmembrane region" description="Helical" evidence="13">
    <location>
        <begin position="2936"/>
        <end position="2959"/>
    </location>
</feature>
<dbReference type="InterPro" id="IPR029787">
    <property type="entry name" value="Nucleotide_cyclase"/>
</dbReference>
<evidence type="ECO:0000256" key="2">
    <source>
        <dbReference type="ARBA" id="ARBA00004141"/>
    </source>
</evidence>
<feature type="domain" description="Guanylate cyclase" evidence="14">
    <location>
        <begin position="2277"/>
        <end position="2439"/>
    </location>
</feature>
<feature type="transmembrane region" description="Helical" evidence="13">
    <location>
        <begin position="2879"/>
        <end position="2900"/>
    </location>
</feature>
<dbReference type="SMART" id="SM00044">
    <property type="entry name" value="CYCc"/>
    <property type="match status" value="1"/>
</dbReference>
<dbReference type="GO" id="GO:0046872">
    <property type="term" value="F:metal ion binding"/>
    <property type="evidence" value="ECO:0007669"/>
    <property type="project" value="UniProtKB-KW"/>
</dbReference>
<feature type="transmembrane region" description="Helical" evidence="13">
    <location>
        <begin position="2165"/>
        <end position="2192"/>
    </location>
</feature>
<dbReference type="GeneID" id="25270946"/>
<evidence type="ECO:0000256" key="9">
    <source>
        <dbReference type="ARBA" id="ARBA00022989"/>
    </source>
</evidence>
<feature type="region of interest" description="Disordered" evidence="12">
    <location>
        <begin position="2395"/>
        <end position="2425"/>
    </location>
</feature>
<dbReference type="Proteomes" id="UP000018050">
    <property type="component" value="Unassembled WGS sequence"/>
</dbReference>
<evidence type="ECO:0000256" key="13">
    <source>
        <dbReference type="SAM" id="Phobius"/>
    </source>
</evidence>
<dbReference type="SUPFAM" id="SSF55073">
    <property type="entry name" value="Nucleotide cyclase"/>
    <property type="match status" value="2"/>
</dbReference>
<keyword evidence="10 13" id="KW-0472">Membrane</keyword>
<feature type="compositionally biased region" description="Low complexity" evidence="12">
    <location>
        <begin position="18"/>
        <end position="50"/>
    </location>
</feature>
<evidence type="ECO:0000256" key="3">
    <source>
        <dbReference type="ARBA" id="ARBA00012201"/>
    </source>
</evidence>
<dbReference type="GO" id="GO:0005524">
    <property type="term" value="F:ATP binding"/>
    <property type="evidence" value="ECO:0007669"/>
    <property type="project" value="UniProtKB-KW"/>
</dbReference>
<feature type="region of interest" description="Disordered" evidence="12">
    <location>
        <begin position="861"/>
        <end position="895"/>
    </location>
</feature>
<keyword evidence="11" id="KW-0456">Lyase</keyword>
<dbReference type="EC" id="4.6.1.1" evidence="3"/>
<feature type="transmembrane region" description="Helical" evidence="13">
    <location>
        <begin position="2134"/>
        <end position="2153"/>
    </location>
</feature>
<dbReference type="OrthoDB" id="345827at2759"/>
<evidence type="ECO:0000256" key="5">
    <source>
        <dbReference type="ARBA" id="ARBA00022723"/>
    </source>
</evidence>
<dbReference type="Gene3D" id="3.40.50.1000">
    <property type="entry name" value="HAD superfamily/HAD-like"/>
    <property type="match status" value="1"/>
</dbReference>
<comment type="catalytic activity">
    <reaction evidence="1">
        <text>ATP = 3',5'-cyclic AMP + diphosphate</text>
        <dbReference type="Rhea" id="RHEA:15389"/>
        <dbReference type="ChEBI" id="CHEBI:30616"/>
        <dbReference type="ChEBI" id="CHEBI:33019"/>
        <dbReference type="ChEBI" id="CHEBI:58165"/>
        <dbReference type="EC" id="4.6.1.1"/>
    </reaction>
</comment>
<organism evidence="15 16">
    <name type="scientific">Eimeria acervulina</name>
    <name type="common">Coccidian parasite</name>
    <dbReference type="NCBI Taxonomy" id="5801"/>
    <lineage>
        <taxon>Eukaryota</taxon>
        <taxon>Sar</taxon>
        <taxon>Alveolata</taxon>
        <taxon>Apicomplexa</taxon>
        <taxon>Conoidasida</taxon>
        <taxon>Coccidia</taxon>
        <taxon>Eucoccidiorida</taxon>
        <taxon>Eimeriorina</taxon>
        <taxon>Eimeriidae</taxon>
        <taxon>Eimeria</taxon>
    </lineage>
</organism>
<evidence type="ECO:0000256" key="7">
    <source>
        <dbReference type="ARBA" id="ARBA00022840"/>
    </source>
</evidence>
<feature type="transmembrane region" description="Helical" evidence="13">
    <location>
        <begin position="1745"/>
        <end position="1764"/>
    </location>
</feature>
<keyword evidence="8" id="KW-0460">Magnesium</keyword>
<feature type="transmembrane region" description="Helical" evidence="13">
    <location>
        <begin position="418"/>
        <end position="436"/>
    </location>
</feature>
<name>U6GVH0_EIMAC</name>
<accession>U6GVH0</accession>
<keyword evidence="6" id="KW-0547">Nucleotide-binding</keyword>
<dbReference type="EMBL" id="HG672500">
    <property type="protein sequence ID" value="CDI82534.1"/>
    <property type="molecule type" value="Genomic_DNA"/>
</dbReference>
<feature type="compositionally biased region" description="Low complexity" evidence="12">
    <location>
        <begin position="2711"/>
        <end position="2729"/>
    </location>
</feature>
<keyword evidence="7" id="KW-0067">ATP-binding</keyword>
<feature type="region of interest" description="Disordered" evidence="12">
    <location>
        <begin position="2697"/>
        <end position="2744"/>
    </location>
</feature>
<keyword evidence="5" id="KW-0479">Metal-binding</keyword>
<evidence type="ECO:0000256" key="1">
    <source>
        <dbReference type="ARBA" id="ARBA00001593"/>
    </source>
</evidence>
<keyword evidence="9 13" id="KW-1133">Transmembrane helix</keyword>
<dbReference type="InterPro" id="IPR008250">
    <property type="entry name" value="ATPase_P-typ_transduc_dom_A_sf"/>
</dbReference>
<dbReference type="SUPFAM" id="SSF81653">
    <property type="entry name" value="Calcium ATPase, transduction domain A"/>
    <property type="match status" value="1"/>
</dbReference>
<feature type="transmembrane region" description="Helical" evidence="13">
    <location>
        <begin position="1700"/>
        <end position="1725"/>
    </location>
</feature>
<dbReference type="InterPro" id="IPR036412">
    <property type="entry name" value="HAD-like_sf"/>
</dbReference>
<evidence type="ECO:0000256" key="8">
    <source>
        <dbReference type="ARBA" id="ARBA00022842"/>
    </source>
</evidence>
<feature type="transmembrane region" description="Helical" evidence="13">
    <location>
        <begin position="375"/>
        <end position="398"/>
    </location>
</feature>
<dbReference type="GO" id="GO:0007189">
    <property type="term" value="P:adenylate cyclase-activating G protein-coupled receptor signaling pathway"/>
    <property type="evidence" value="ECO:0007669"/>
    <property type="project" value="TreeGrafter"/>
</dbReference>
<protein>
    <recommendedName>
        <fullName evidence="3">adenylate cyclase</fullName>
        <ecNumber evidence="3">4.6.1.1</ecNumber>
    </recommendedName>
</protein>
<feature type="transmembrane region" description="Helical" evidence="13">
    <location>
        <begin position="2109"/>
        <end position="2127"/>
    </location>
</feature>
<dbReference type="CDD" id="cd07302">
    <property type="entry name" value="CHD"/>
    <property type="match status" value="2"/>
</dbReference>
<evidence type="ECO:0000259" key="14">
    <source>
        <dbReference type="PROSITE" id="PS50125"/>
    </source>
</evidence>
<feature type="transmembrane region" description="Helical" evidence="13">
    <location>
        <begin position="1511"/>
        <end position="1536"/>
    </location>
</feature>
<feature type="region of interest" description="Disordered" evidence="12">
    <location>
        <begin position="1"/>
        <end position="50"/>
    </location>
</feature>
<feature type="transmembrane region" description="Helical" evidence="13">
    <location>
        <begin position="2809"/>
        <end position="2828"/>
    </location>
</feature>
<keyword evidence="16" id="KW-1185">Reference proteome</keyword>
<reference evidence="15" key="1">
    <citation type="submission" date="2013-10" db="EMBL/GenBank/DDBJ databases">
        <title>Genomic analysis of the causative agents of coccidiosis in chickens.</title>
        <authorList>
            <person name="Reid A.J."/>
            <person name="Blake D."/>
            <person name="Billington K."/>
            <person name="Browne H."/>
            <person name="Dunn M."/>
            <person name="Hung S."/>
            <person name="Kawahara F."/>
            <person name="Miranda-Saavedra D."/>
            <person name="Mourier T."/>
            <person name="Nagra H."/>
            <person name="Otto T.D."/>
            <person name="Rawlings N."/>
            <person name="Sanchez A."/>
            <person name="Sanders M."/>
            <person name="Subramaniam C."/>
            <person name="Tay Y."/>
            <person name="Dear P."/>
            <person name="Doerig C."/>
            <person name="Gruber A."/>
            <person name="Parkinson J."/>
            <person name="Shirley M."/>
            <person name="Wan K.L."/>
            <person name="Berriman M."/>
            <person name="Tomley F."/>
            <person name="Pain A."/>
        </authorList>
    </citation>
    <scope>NUCLEOTIDE SEQUENCE [LARGE SCALE GENOMIC DNA]</scope>
    <source>
        <strain evidence="15">Houghton</strain>
    </source>
</reference>
<feature type="region of interest" description="Disordered" evidence="12">
    <location>
        <begin position="1091"/>
        <end position="1117"/>
    </location>
</feature>
<evidence type="ECO:0000256" key="6">
    <source>
        <dbReference type="ARBA" id="ARBA00022741"/>
    </source>
</evidence>
<keyword evidence="4 13" id="KW-0812">Transmembrane</keyword>
<dbReference type="GO" id="GO:0004016">
    <property type="term" value="F:adenylate cyclase activity"/>
    <property type="evidence" value="ECO:0007669"/>
    <property type="project" value="UniProtKB-EC"/>
</dbReference>
<dbReference type="GO" id="GO:0009190">
    <property type="term" value="P:cyclic nucleotide biosynthetic process"/>
    <property type="evidence" value="ECO:0007669"/>
    <property type="project" value="InterPro"/>
</dbReference>
<dbReference type="GO" id="GO:0035556">
    <property type="term" value="P:intracellular signal transduction"/>
    <property type="evidence" value="ECO:0007669"/>
    <property type="project" value="InterPro"/>
</dbReference>
<evidence type="ECO:0000256" key="10">
    <source>
        <dbReference type="ARBA" id="ARBA00023136"/>
    </source>
</evidence>
<evidence type="ECO:0000313" key="16">
    <source>
        <dbReference type="Proteomes" id="UP000018050"/>
    </source>
</evidence>
<evidence type="ECO:0000256" key="11">
    <source>
        <dbReference type="ARBA" id="ARBA00023239"/>
    </source>
</evidence>
<dbReference type="Gene3D" id="2.70.150.10">
    <property type="entry name" value="Calcium-transporting ATPase, cytoplasmic transduction domain A"/>
    <property type="match status" value="1"/>
</dbReference>
<sequence>MPPEGHEPEGPSPGYDPAAAEGAACRGGALGGDMSSSSSTSSTGGSKTSPLLSTVGSVWGSPVLPTAPLLGTERTLLNAKKERLSRGTRLLMPYWAVRQVVINPVTEEETCTPAPVAAPGGCMQFSLSRFLCSSWRLLSRPTNLWLMVTCVLSFVVYGCERKCSLSAPHQVLLLMGAPLLLLLSVAGFAGRHVQASSRREAIAATVSSAFTCHVLDGREPVLKEAAWGDLRVGNIVRVYCGECVPADLLILTCGHSESAILDLRMVDGATSFTRRYCVRETKADYSLTALAGLRGRVVCETPAGGSPHFKGTIRLDARPRGTRIVASNVAPRGSILRWTEWIDGLVLHAAEDVAFYQSRRSCKEGNRELDSACSIIVGVFAVTTLLLGVALFLVRGLVGTRQGWTFDMPDYETQLSQWLFLLSCGPVALSFALDIVKLRRKENLSFPQSLVRGRCGRSARIRQAWKLRDRGTGQHEEQQKCPSYDEACCSAAVFGQLISPSALDDLARADFLLFDRGAVVDGSTLHLRGVCAGGACFAKRPAKDSKYEDDLGTEGCLCDGAESAGVALDSSSDCPCQHKRTITGKAAGSQGIGDSSLLSLHDSGALVVHCGRCNVEMEDMSTIEHYYTMHRDERGRLEVLAQIASICHCATPFLSRRTQEGRREGVDEVSGIMDAARAQVEVDFQSTLPEDSVVLNFCGALGYKPVLRRGTQLHVERSPIRMPDCPCQSQQAEPSPAPRTLSGTPCRPSSGPGGPAEGNCSCCRATPLQTLVEAVFGEKLCAANCNPVSLVEVVGSHAPSLRRPRLSCVVKPMGHRSGALLVVRGPAADIAKLCRGGLDALKRIEQGTVLRGRSQGAVCKASSSSSISGSEAEKAPEHTMAGPAADSAVDGEEETGDRDAEYVRQVLLAAQRFSLEGSRPLLFAARALSAEELALYIQLSEEASNSMYRQEERQERIIMSFETDLQVTGGYWGTSAIKKCVWGFVLWLVADVLFCRASDRAVCAQLVGCVAVTEELQPRVRTTLAKIREVGIRQVFLVGGDKHAALSTARLCGLLPSFDWSCLSRAGAPGTRYVRPLGEMNHRCTGSMSNSGVSASFTRSDHASQGDDEESSDPARAAPCRRCYDESHSVSVRQTIEDLHTGAPRMLFPGCLHGLVTNISASISHWAVADAQVLLQRCLAELAHYALKDRRRLQSPSASIWACECGTTVPRRRLLRVTSRRLSSLGGEGRRVGGSFAQRSYSRSKGHFRREKCMGVHQGEGQKENIGSGRRMLHQRSEVQAKEEYNGLFVYAICRADISVCAEIRGQLKQQLVACIKRSLKPRPVVIAAGSSAEDAAMMQEATVGVMVLSSAAQTEVATNEFRWIPQPEADQVAFGEGGERLPVLRQLSRTFLDSARRTYHALLPLLPEHEPAAERGKSLPSPGPAESRLASKGHMDSIELGLTGFTKQGSHLQQQQDMILEQPQASQPSKKGAGRVGRDSVSKNVATFALGHQAVLKGMQVGALRHLTDFFLIALCFGVVVRPWLVALSVGGCAARGRVLKRVWQSLQDAFCRRAAAACWEDEGCIGCGCKRETVRPLLLRTTTGGANASAVCSRLRIGRIEPTVDQCRTVSHPSACAPDISPHQHRDTYLLQTAREVVASPYSSVDDFRLNSMHSSMRPCGVDPVVHRDSALLLDFSKAKKSELCLRRCYRQIGACLALLRPLCIVITFASLPWLLTLMQFLLFYGGTNGMRQLHLLPYGFPAWWLVLLPCVAAAMLVAGVFRRVNLLLGPEKVLLAADDVCAAAPVTSVGDSAGRRIKHLGNRYQRRRPCFVCFPCGKQDRQAAPQICRLCWTLEAVDAFVLRELESNTEFYEVQDCQLETGCLEMMQLDCSSALFRGNLITGATLCSYHRRHQVLFLQRVVARLPAPFFFSLLNGEAVRHSVSLHPGGKPLVRPSRTLAIASESAVLNPPSWEVRRQLGTSAGGLLVGMGTAADSGDERNLRRGMTDTTSMFSESNVVVEDDWSSESFFGSESDFEAFTPSAPAVVCDEAATEQRANDALKGLTLTFRDPYLEADYQSARQRELRRSILVFRSTMVVLLVLWLIFNFVTVAFHKSIRALKGRGDLILSFLPLAPAVGLLLCSFRRSFASRFDFFVGSAAVLYVLLQNIVDYRLSAEGMDTSLSVILVVAVMLRLPFKVATGLNLFYVLSSTEYNQRKRFLLDTQASLSTHAPPLRGLERAGYGWKVCSSRYRGAVRVGLQSSYVLYVDLVGQRPMNMPNAIPYYLCSPPLFLSVLFCDVADFHNLVCAFSLPQDLVKLLDALFLCFDKLSEQFQLVKIETVFETYLAAAGLNDPVLADDAAGQMDDERDSFSERDLLKVQQGAFSAVETALAMLQVTMYITYDSAEPPLRGPLEGQSQFSSPRDNDVPHGANDSNGQRQTRRLRVKIGIHSGNVIRFANDAYLVGVADGIHISGATHRFVAHDQQFKWREMIVDVKGKGPMQTYLLDHVVGMRTPLDEATARVPDSGGHGRNLSAGSGSLLFAQESEDVSSYFHGVSQWPRQHRSRHWQDPTITATKSNSVYPESACQRLSDRPDSYSPGVGTSRGVPVVDEPFHCAGCQSASLVSESSLDCAANRPWCARHQSSSSLDALGGGVVADICGRNDCDSNTDCVSLAKESLPLDRRSTLSNERSSRWRGAERMQRITNAVASVFSPGQFGSSSRRRRSGSQVRPSNRNRSRSASSSADNPWRRAGTGGAGRTDFEEPLCRLANGGDDDMGRLHLSSRLTRAFGLNARTDMVRLRFCSSDMEDSYKHSFYSDKAHINAIEQAIIIFLVAFVHESIAFLSMDRLSPATCELFQTQRMLVWSTRSFVAATVLLLWLLIHYRQRASISWMGIRWLIFWLNLLFLFAALAFVLTNSRDPGKKVASEWHTADTVELSFFLTLIHHNTGLLFQHIIFVDALLITASVSSAMLVSQPTTERLRGMLIVCLLLVVNLISCYVREHDDRQTYIVNQEASALERRSLELLNDMLPKELLTEFQNDNLRLAYSHESLAFLFADICGFTAWSRSVSAEQVLSLLQSLFTRFDRDTIMLNLYKLCTIGDAYVAVSGLHIDSPAQEPFSKHPDAFTGRNIAAGSGGQTDEFSSSHWHSQWEGVCGGDTGCCRERQETDKACRILCMARQMLEHVQAVREEMQVPGLNMRIGLHVGSCVGGVIGSRRLRYDLWGLDVLVGNDIESNGVPGQICCSKEFKISFQREEHSEPRCFE</sequence>
<reference evidence="15" key="2">
    <citation type="submission" date="2013-10" db="EMBL/GenBank/DDBJ databases">
        <authorList>
            <person name="Aslett M."/>
        </authorList>
    </citation>
    <scope>NUCLEOTIDE SEQUENCE [LARGE SCALE GENOMIC DNA]</scope>
    <source>
        <strain evidence="15">Houghton</strain>
    </source>
</reference>
<dbReference type="PROSITE" id="PS50125">
    <property type="entry name" value="GUANYLATE_CYCLASE_2"/>
    <property type="match status" value="2"/>
</dbReference>
<evidence type="ECO:0000256" key="12">
    <source>
        <dbReference type="SAM" id="MobiDB-lite"/>
    </source>
</evidence>